<evidence type="ECO:0000313" key="2">
    <source>
        <dbReference type="EMBL" id="MFC0534064.1"/>
    </source>
</evidence>
<accession>A0ABV6MHM8</accession>
<feature type="transmembrane region" description="Helical" evidence="1">
    <location>
        <begin position="162"/>
        <end position="181"/>
    </location>
</feature>
<keyword evidence="1" id="KW-0812">Transmembrane</keyword>
<organism evidence="2 3">
    <name type="scientific">Phytohabitans kaempferiae</name>
    <dbReference type="NCBI Taxonomy" id="1620943"/>
    <lineage>
        <taxon>Bacteria</taxon>
        <taxon>Bacillati</taxon>
        <taxon>Actinomycetota</taxon>
        <taxon>Actinomycetes</taxon>
        <taxon>Micromonosporales</taxon>
        <taxon>Micromonosporaceae</taxon>
    </lineage>
</organism>
<keyword evidence="1" id="KW-1133">Transmembrane helix</keyword>
<proteinExistence type="predicted"/>
<dbReference type="Proteomes" id="UP001589867">
    <property type="component" value="Unassembled WGS sequence"/>
</dbReference>
<feature type="transmembrane region" description="Helical" evidence="1">
    <location>
        <begin position="402"/>
        <end position="420"/>
    </location>
</feature>
<feature type="transmembrane region" description="Helical" evidence="1">
    <location>
        <begin position="53"/>
        <end position="73"/>
    </location>
</feature>
<evidence type="ECO:0000313" key="3">
    <source>
        <dbReference type="Proteomes" id="UP001589867"/>
    </source>
</evidence>
<feature type="transmembrane region" description="Helical" evidence="1">
    <location>
        <begin position="300"/>
        <end position="324"/>
    </location>
</feature>
<feature type="transmembrane region" description="Helical" evidence="1">
    <location>
        <begin position="85"/>
        <end position="108"/>
    </location>
</feature>
<feature type="transmembrane region" description="Helical" evidence="1">
    <location>
        <begin position="187"/>
        <end position="206"/>
    </location>
</feature>
<sequence length="433" mass="44201">MLPPARLARRRAGLICLVAAPILLTAATAVDPALGDVEFAPAIAADPAAARLHTLLLHWSWVLYVPGLLALLAPVRRRGRVLATIAWPAAVLGLATFAGLTLSDYFGLAVLEVTDEATFAAVEDQVGGYGWLAAGWQIPGMLGWALALLVTPFAAARAGHAGWWYPAAAVPGFVLYLLFAIEEPPLSLAGPVLLVVAHAVLAVRLWSPAAGDDTGAEQAGFAAFRRTLGVCCLVGAPLALAAGMATLPGGAFHIATDMAGDPAAAQASAFFLHLAWLLFVPGIIELTGRLTGRGWRLAQVAGGVAVLGLLHFNGLMLGDYAGIAAEQVLDPARAEAVAARVGEYASLSLGVVLPGMLCALLGLILVPVAAARGGLVRWPVPVVAGLGVVAFFALTVGRVPGLVAPALLLVAYGLLARAVAAPAARPEPAPVTA</sequence>
<evidence type="ECO:0000256" key="1">
    <source>
        <dbReference type="SAM" id="Phobius"/>
    </source>
</evidence>
<reference evidence="2 3" key="1">
    <citation type="submission" date="2024-09" db="EMBL/GenBank/DDBJ databases">
        <authorList>
            <person name="Sun Q."/>
            <person name="Mori K."/>
        </authorList>
    </citation>
    <scope>NUCLEOTIDE SEQUENCE [LARGE SCALE GENOMIC DNA]</scope>
    <source>
        <strain evidence="2 3">TBRC 3947</strain>
    </source>
</reference>
<gene>
    <name evidence="2" type="ORF">ACFFIA_41355</name>
</gene>
<keyword evidence="3" id="KW-1185">Reference proteome</keyword>
<feature type="transmembrane region" description="Helical" evidence="1">
    <location>
        <begin position="128"/>
        <end position="150"/>
    </location>
</feature>
<feature type="transmembrane region" description="Helical" evidence="1">
    <location>
        <begin position="378"/>
        <end position="396"/>
    </location>
</feature>
<name>A0ABV6MHM8_9ACTN</name>
<feature type="transmembrane region" description="Helical" evidence="1">
    <location>
        <begin position="344"/>
        <end position="366"/>
    </location>
</feature>
<feature type="transmembrane region" description="Helical" evidence="1">
    <location>
        <begin position="227"/>
        <end position="247"/>
    </location>
</feature>
<dbReference type="EMBL" id="JBHLUH010000100">
    <property type="protein sequence ID" value="MFC0534064.1"/>
    <property type="molecule type" value="Genomic_DNA"/>
</dbReference>
<keyword evidence="1" id="KW-0472">Membrane</keyword>
<comment type="caution">
    <text evidence="2">The sequence shown here is derived from an EMBL/GenBank/DDBJ whole genome shotgun (WGS) entry which is preliminary data.</text>
</comment>
<feature type="transmembrane region" description="Helical" evidence="1">
    <location>
        <begin position="267"/>
        <end position="288"/>
    </location>
</feature>
<protein>
    <submittedName>
        <fullName evidence="2">Uncharacterized protein</fullName>
    </submittedName>
</protein>
<dbReference type="RefSeq" id="WP_377262436.1">
    <property type="nucleotide sequence ID" value="NZ_JBHLUH010000100.1"/>
</dbReference>